<feature type="region of interest" description="Disordered" evidence="1">
    <location>
        <begin position="14"/>
        <end position="35"/>
    </location>
</feature>
<protein>
    <recommendedName>
        <fullName evidence="2">Ribosomal RNA methyltransferase FtsJ domain-containing protein</fullName>
    </recommendedName>
</protein>
<proteinExistence type="predicted"/>
<sequence>MAVHSTQAQLKLPALLPGSKLNDPHQTEDPAKYPAEESKYVLPYLLEKSPEFRDLSDMRQQGWEAPERNEYSTNVLRSADESDENKAAYLHKFMSTTAREFDKAINAFKVQRVGSTPPVILDMCMAPGALLEIALKRNPGARALAFSLPVSYGGYKTSVASNLNTKRVFLDLTMRAADMDVDQIPEGHENTENFLPLQLEEGRLFDLVICDGQVLRQHSSVPHGGNRGARRVAITQLALGLQHLRPGGTIIVLLHRLETWNTVNLIWEFHKISSVRLFKPKSCYTKRSTFYMVATNVESQRPEAIEAVKLWKRIWRIATFSSNEECGKVVLDEESSVETLLEDFGPELAKLDKAIWKTEADSLVKVPFMKKPK</sequence>
<dbReference type="OrthoDB" id="417125at2759"/>
<evidence type="ECO:0000256" key="1">
    <source>
        <dbReference type="SAM" id="MobiDB-lite"/>
    </source>
</evidence>
<reference evidence="3" key="1">
    <citation type="submission" date="2022-12" db="EMBL/GenBank/DDBJ databases">
        <authorList>
            <person name="Petersen C."/>
        </authorList>
    </citation>
    <scope>NUCLEOTIDE SEQUENCE</scope>
    <source>
        <strain evidence="3">IBT 17660</strain>
    </source>
</reference>
<accession>A0A9W9WZ82</accession>
<evidence type="ECO:0000313" key="3">
    <source>
        <dbReference type="EMBL" id="KAJ5479445.1"/>
    </source>
</evidence>
<dbReference type="GO" id="GO:0032259">
    <property type="term" value="P:methylation"/>
    <property type="evidence" value="ECO:0007669"/>
    <property type="project" value="InterPro"/>
</dbReference>
<evidence type="ECO:0000259" key="2">
    <source>
        <dbReference type="Pfam" id="PF01728"/>
    </source>
</evidence>
<reference evidence="3" key="2">
    <citation type="journal article" date="2023" name="IMA Fungus">
        <title>Comparative genomic study of the Penicillium genus elucidates a diverse pangenome and 15 lateral gene transfer events.</title>
        <authorList>
            <person name="Petersen C."/>
            <person name="Sorensen T."/>
            <person name="Nielsen M.R."/>
            <person name="Sondergaard T.E."/>
            <person name="Sorensen J.L."/>
            <person name="Fitzpatrick D.A."/>
            <person name="Frisvad J.C."/>
            <person name="Nielsen K.L."/>
        </authorList>
    </citation>
    <scope>NUCLEOTIDE SEQUENCE</scope>
    <source>
        <strain evidence="3">IBT 17660</strain>
    </source>
</reference>
<dbReference type="Gene3D" id="3.40.50.150">
    <property type="entry name" value="Vaccinia Virus protein VP39"/>
    <property type="match status" value="1"/>
</dbReference>
<evidence type="ECO:0000313" key="4">
    <source>
        <dbReference type="Proteomes" id="UP001147760"/>
    </source>
</evidence>
<dbReference type="InterPro" id="IPR029063">
    <property type="entry name" value="SAM-dependent_MTases_sf"/>
</dbReference>
<feature type="compositionally biased region" description="Basic and acidic residues" evidence="1">
    <location>
        <begin position="22"/>
        <end position="35"/>
    </location>
</feature>
<dbReference type="EMBL" id="JAPWDO010000003">
    <property type="protein sequence ID" value="KAJ5479445.1"/>
    <property type="molecule type" value="Genomic_DNA"/>
</dbReference>
<dbReference type="Pfam" id="PF01728">
    <property type="entry name" value="FtsJ"/>
    <property type="match status" value="1"/>
</dbReference>
<dbReference type="GO" id="GO:0008168">
    <property type="term" value="F:methyltransferase activity"/>
    <property type="evidence" value="ECO:0007669"/>
    <property type="project" value="InterPro"/>
</dbReference>
<keyword evidence="4" id="KW-1185">Reference proteome</keyword>
<comment type="caution">
    <text evidence="3">The sequence shown here is derived from an EMBL/GenBank/DDBJ whole genome shotgun (WGS) entry which is preliminary data.</text>
</comment>
<dbReference type="AlphaFoldDB" id="A0A9W9WZ82"/>
<feature type="domain" description="Ribosomal RNA methyltransferase FtsJ" evidence="2">
    <location>
        <begin position="104"/>
        <end position="296"/>
    </location>
</feature>
<organism evidence="3 4">
    <name type="scientific">Penicillium desertorum</name>
    <dbReference type="NCBI Taxonomy" id="1303715"/>
    <lineage>
        <taxon>Eukaryota</taxon>
        <taxon>Fungi</taxon>
        <taxon>Dikarya</taxon>
        <taxon>Ascomycota</taxon>
        <taxon>Pezizomycotina</taxon>
        <taxon>Eurotiomycetes</taxon>
        <taxon>Eurotiomycetidae</taxon>
        <taxon>Eurotiales</taxon>
        <taxon>Aspergillaceae</taxon>
        <taxon>Penicillium</taxon>
    </lineage>
</organism>
<name>A0A9W9WZ82_9EURO</name>
<dbReference type="SUPFAM" id="SSF53335">
    <property type="entry name" value="S-adenosyl-L-methionine-dependent methyltransferases"/>
    <property type="match status" value="1"/>
</dbReference>
<gene>
    <name evidence="3" type="ORF">N7530_004954</name>
</gene>
<dbReference type="Proteomes" id="UP001147760">
    <property type="component" value="Unassembled WGS sequence"/>
</dbReference>
<dbReference type="InterPro" id="IPR002877">
    <property type="entry name" value="RNA_MeTrfase_FtsJ_dom"/>
</dbReference>